<dbReference type="PANTHER" id="PTHR22978:SF5">
    <property type="entry name" value="PROTEIN BTG4"/>
    <property type="match status" value="1"/>
</dbReference>
<comment type="similarity">
    <text evidence="1">Belongs to the BTG family.</text>
</comment>
<gene>
    <name evidence="3" type="ORF">NDU88_006017</name>
</gene>
<proteinExistence type="inferred from homology"/>
<dbReference type="PRINTS" id="PR00310">
    <property type="entry name" value="ANTIPRLFBTG1"/>
</dbReference>
<dbReference type="InterPro" id="IPR033332">
    <property type="entry name" value="BTG"/>
</dbReference>
<feature type="domain" description="Anti-proliferative protein" evidence="2">
    <location>
        <begin position="127"/>
        <end position="146"/>
    </location>
</feature>
<dbReference type="Gene3D" id="3.90.640.90">
    <property type="entry name" value="Anti-proliferative protein, N-terminal domain"/>
    <property type="match status" value="1"/>
</dbReference>
<dbReference type="InterPro" id="IPR036054">
    <property type="entry name" value="BTG-like_sf"/>
</dbReference>
<evidence type="ECO:0000256" key="1">
    <source>
        <dbReference type="ARBA" id="ARBA00007989"/>
    </source>
</evidence>
<organism evidence="3 4">
    <name type="scientific">Pleurodeles waltl</name>
    <name type="common">Iberian ribbed newt</name>
    <dbReference type="NCBI Taxonomy" id="8319"/>
    <lineage>
        <taxon>Eukaryota</taxon>
        <taxon>Metazoa</taxon>
        <taxon>Chordata</taxon>
        <taxon>Craniata</taxon>
        <taxon>Vertebrata</taxon>
        <taxon>Euteleostomi</taxon>
        <taxon>Amphibia</taxon>
        <taxon>Batrachia</taxon>
        <taxon>Caudata</taxon>
        <taxon>Salamandroidea</taxon>
        <taxon>Salamandridae</taxon>
        <taxon>Pleurodelinae</taxon>
        <taxon>Pleurodeles</taxon>
    </lineage>
</organism>
<protein>
    <recommendedName>
        <fullName evidence="2">Anti-proliferative protein domain-containing protein</fullName>
    </recommendedName>
</protein>
<sequence length="276" mass="31415">MSHVSALSKPVLIPAGKCLSWCVLFIGGRVEEGRKKEQKMKDEIAATVVFVTRLAKKHEKMSKQKIEQFAAKLTSILFAKYRNHWYLENPSKGQAFRCIRINKQQSSDLMLERACSECSVKFSDLGLPAEMTIWVDPFEVSCRYGEKSRPFTVAHFDGSVSNEFSKFEISRCISVAVDKSTFDYSAISSDEETSIKEPKTIPTVSNPNSIYQSCDYSHHTSPGWSQFSRKKVHPNDAYHPHKLGFYPPAKGFKPYRPSAAFAGPRVDRYHWVNTKR</sequence>
<accession>A0AAV7UKA6</accession>
<evidence type="ECO:0000313" key="3">
    <source>
        <dbReference type="EMBL" id="KAJ1189268.1"/>
    </source>
</evidence>
<dbReference type="PANTHER" id="PTHR22978">
    <property type="entry name" value="B-CELL TRANSLOCATION GENE"/>
    <property type="match status" value="1"/>
</dbReference>
<comment type="caution">
    <text evidence="3">The sequence shown here is derived from an EMBL/GenBank/DDBJ whole genome shotgun (WGS) entry which is preliminary data.</text>
</comment>
<dbReference type="GO" id="GO:0005737">
    <property type="term" value="C:cytoplasm"/>
    <property type="evidence" value="ECO:0007669"/>
    <property type="project" value="TreeGrafter"/>
</dbReference>
<evidence type="ECO:0000313" key="4">
    <source>
        <dbReference type="Proteomes" id="UP001066276"/>
    </source>
</evidence>
<reference evidence="3" key="1">
    <citation type="journal article" date="2022" name="bioRxiv">
        <title>Sequencing and chromosome-scale assembly of the giantPleurodeles waltlgenome.</title>
        <authorList>
            <person name="Brown T."/>
            <person name="Elewa A."/>
            <person name="Iarovenko S."/>
            <person name="Subramanian E."/>
            <person name="Araus A.J."/>
            <person name="Petzold A."/>
            <person name="Susuki M."/>
            <person name="Suzuki K.-i.T."/>
            <person name="Hayashi T."/>
            <person name="Toyoda A."/>
            <person name="Oliveira C."/>
            <person name="Osipova E."/>
            <person name="Leigh N.D."/>
            <person name="Simon A."/>
            <person name="Yun M.H."/>
        </authorList>
    </citation>
    <scope>NUCLEOTIDE SEQUENCE</scope>
    <source>
        <strain evidence="3">20211129_DDA</strain>
        <tissue evidence="3">Liver</tissue>
    </source>
</reference>
<dbReference type="FunFam" id="3.90.640.90:FF:000002">
    <property type="entry name" value="BTG anti-proliferation factor 4"/>
    <property type="match status" value="1"/>
</dbReference>
<keyword evidence="4" id="KW-1185">Reference proteome</keyword>
<dbReference type="GO" id="GO:0005634">
    <property type="term" value="C:nucleus"/>
    <property type="evidence" value="ECO:0007669"/>
    <property type="project" value="TreeGrafter"/>
</dbReference>
<evidence type="ECO:0000259" key="2">
    <source>
        <dbReference type="PROSITE" id="PS01203"/>
    </source>
</evidence>
<dbReference type="SMART" id="SM00099">
    <property type="entry name" value="btg1"/>
    <property type="match status" value="1"/>
</dbReference>
<dbReference type="PROSITE" id="PS01203">
    <property type="entry name" value="BTG_2"/>
    <property type="match status" value="1"/>
</dbReference>
<dbReference type="InterPro" id="IPR002087">
    <property type="entry name" value="Anti_prolifrtn"/>
</dbReference>
<dbReference type="Proteomes" id="UP001066276">
    <property type="component" value="Chromosome 3_1"/>
</dbReference>
<dbReference type="AlphaFoldDB" id="A0AAV7UKA6"/>
<dbReference type="EMBL" id="JANPWB010000005">
    <property type="protein sequence ID" value="KAJ1189268.1"/>
    <property type="molecule type" value="Genomic_DNA"/>
</dbReference>
<dbReference type="SUPFAM" id="SSF160696">
    <property type="entry name" value="BTG domain-like"/>
    <property type="match status" value="1"/>
</dbReference>
<dbReference type="Pfam" id="PF07742">
    <property type="entry name" value="BTG"/>
    <property type="match status" value="1"/>
</dbReference>
<name>A0AAV7UKA6_PLEWA</name>